<accession>A0A0F9RRT4</accession>
<comment type="caution">
    <text evidence="1">The sequence shown here is derived from an EMBL/GenBank/DDBJ whole genome shotgun (WGS) entry which is preliminary data.</text>
</comment>
<gene>
    <name evidence="1" type="ORF">LCGC14_0562610</name>
</gene>
<organism evidence="1">
    <name type="scientific">marine sediment metagenome</name>
    <dbReference type="NCBI Taxonomy" id="412755"/>
    <lineage>
        <taxon>unclassified sequences</taxon>
        <taxon>metagenomes</taxon>
        <taxon>ecological metagenomes</taxon>
    </lineage>
</organism>
<evidence type="ECO:0000313" key="1">
    <source>
        <dbReference type="EMBL" id="KKN57389.1"/>
    </source>
</evidence>
<reference evidence="1" key="1">
    <citation type="journal article" date="2015" name="Nature">
        <title>Complex archaea that bridge the gap between prokaryotes and eukaryotes.</title>
        <authorList>
            <person name="Spang A."/>
            <person name="Saw J.H."/>
            <person name="Jorgensen S.L."/>
            <person name="Zaremba-Niedzwiedzka K."/>
            <person name="Martijn J."/>
            <person name="Lind A.E."/>
            <person name="van Eijk R."/>
            <person name="Schleper C."/>
            <person name="Guy L."/>
            <person name="Ettema T.J."/>
        </authorList>
    </citation>
    <scope>NUCLEOTIDE SEQUENCE</scope>
</reference>
<name>A0A0F9RRT4_9ZZZZ</name>
<sequence length="76" mass="8896">MSSKNKANKTIILLPESDINENSFDISSFIIPFSAFFNENEFPDMYTGEELIPFKERDIEFKEILLNEFLNISLKQ</sequence>
<dbReference type="EMBL" id="LAZR01000805">
    <property type="protein sequence ID" value="KKN57389.1"/>
    <property type="molecule type" value="Genomic_DNA"/>
</dbReference>
<protein>
    <submittedName>
        <fullName evidence="1">Uncharacterized protein</fullName>
    </submittedName>
</protein>
<dbReference type="AlphaFoldDB" id="A0A0F9RRT4"/>
<proteinExistence type="predicted"/>